<feature type="compositionally biased region" description="Basic residues" evidence="1">
    <location>
        <begin position="50"/>
        <end position="74"/>
    </location>
</feature>
<dbReference type="Pfam" id="PF12368">
    <property type="entry name" value="Rhodanese_C"/>
    <property type="match status" value="1"/>
</dbReference>
<accession>A0A1Z5K7M3</accession>
<feature type="compositionally biased region" description="Basic and acidic residues" evidence="1">
    <location>
        <begin position="1"/>
        <end position="10"/>
    </location>
</feature>
<evidence type="ECO:0000313" key="3">
    <source>
        <dbReference type="EMBL" id="GAX22185.1"/>
    </source>
</evidence>
<feature type="compositionally biased region" description="Polar residues" evidence="1">
    <location>
        <begin position="99"/>
        <end position="139"/>
    </location>
</feature>
<feature type="compositionally biased region" description="Basic and acidic residues" evidence="1">
    <location>
        <begin position="75"/>
        <end position="86"/>
    </location>
</feature>
<dbReference type="PANTHER" id="PTHR43268:SF7">
    <property type="entry name" value="RHODANESE DOMAIN-CONTAINING PROTEIN"/>
    <property type="match status" value="1"/>
</dbReference>
<protein>
    <recommendedName>
        <fullName evidence="2">Rhodanese domain-containing protein</fullName>
    </recommendedName>
</protein>
<feature type="compositionally biased region" description="Basic and acidic residues" evidence="1">
    <location>
        <begin position="36"/>
        <end position="49"/>
    </location>
</feature>
<dbReference type="SUPFAM" id="SSF52821">
    <property type="entry name" value="Rhodanese/Cell cycle control phosphatase"/>
    <property type="match status" value="1"/>
</dbReference>
<evidence type="ECO:0000256" key="1">
    <source>
        <dbReference type="SAM" id="MobiDB-lite"/>
    </source>
</evidence>
<dbReference type="InterPro" id="IPR022111">
    <property type="entry name" value="Rhodanese_C"/>
</dbReference>
<dbReference type="GO" id="GO:0003676">
    <property type="term" value="F:nucleic acid binding"/>
    <property type="evidence" value="ECO:0007669"/>
    <property type="project" value="InterPro"/>
</dbReference>
<dbReference type="OrthoDB" id="25002at2759"/>
<evidence type="ECO:0000259" key="2">
    <source>
        <dbReference type="PROSITE" id="PS50206"/>
    </source>
</evidence>
<dbReference type="InterPro" id="IPR011011">
    <property type="entry name" value="Znf_FYVE_PHD"/>
</dbReference>
<dbReference type="InterPro" id="IPR035979">
    <property type="entry name" value="RBD_domain_sf"/>
</dbReference>
<feature type="region of interest" description="Disordered" evidence="1">
    <location>
        <begin position="1"/>
        <end position="142"/>
    </location>
</feature>
<feature type="domain" description="Rhodanese" evidence="2">
    <location>
        <begin position="281"/>
        <end position="399"/>
    </location>
</feature>
<organism evidence="3 4">
    <name type="scientific">Fistulifera solaris</name>
    <name type="common">Oleaginous diatom</name>
    <dbReference type="NCBI Taxonomy" id="1519565"/>
    <lineage>
        <taxon>Eukaryota</taxon>
        <taxon>Sar</taxon>
        <taxon>Stramenopiles</taxon>
        <taxon>Ochrophyta</taxon>
        <taxon>Bacillariophyta</taxon>
        <taxon>Bacillariophyceae</taxon>
        <taxon>Bacillariophycidae</taxon>
        <taxon>Naviculales</taxon>
        <taxon>Naviculaceae</taxon>
        <taxon>Fistulifera</taxon>
    </lineage>
</organism>
<dbReference type="AlphaFoldDB" id="A0A1Z5K7M3"/>
<dbReference type="Gene3D" id="3.40.250.10">
    <property type="entry name" value="Rhodanese-like domain"/>
    <property type="match status" value="1"/>
</dbReference>
<dbReference type="Pfam" id="PF17773">
    <property type="entry name" value="UPF0176_N"/>
    <property type="match status" value="1"/>
</dbReference>
<dbReference type="PROSITE" id="PS50206">
    <property type="entry name" value="RHODANESE_3"/>
    <property type="match status" value="1"/>
</dbReference>
<dbReference type="InParanoid" id="A0A1Z5K7M3"/>
<keyword evidence="4" id="KW-1185">Reference proteome</keyword>
<dbReference type="Pfam" id="PF00581">
    <property type="entry name" value="Rhodanese"/>
    <property type="match status" value="1"/>
</dbReference>
<dbReference type="Gene3D" id="3.30.70.100">
    <property type="match status" value="1"/>
</dbReference>
<name>A0A1Z5K7M3_FISSO</name>
<comment type="caution">
    <text evidence="3">The sequence shown here is derived from an EMBL/GenBank/DDBJ whole genome shotgun (WGS) entry which is preliminary data.</text>
</comment>
<dbReference type="SMART" id="SM00450">
    <property type="entry name" value="RHOD"/>
    <property type="match status" value="1"/>
</dbReference>
<dbReference type="InterPro" id="IPR040503">
    <property type="entry name" value="TRHO_N"/>
</dbReference>
<proteinExistence type="predicted"/>
<dbReference type="Gene3D" id="3.30.70.330">
    <property type="match status" value="1"/>
</dbReference>
<gene>
    <name evidence="3" type="ORF">FisN_19Lh245</name>
</gene>
<reference evidence="3 4" key="1">
    <citation type="journal article" date="2015" name="Plant Cell">
        <title>Oil accumulation by the oleaginous diatom Fistulifera solaris as revealed by the genome and transcriptome.</title>
        <authorList>
            <person name="Tanaka T."/>
            <person name="Maeda Y."/>
            <person name="Veluchamy A."/>
            <person name="Tanaka M."/>
            <person name="Abida H."/>
            <person name="Marechal E."/>
            <person name="Bowler C."/>
            <person name="Muto M."/>
            <person name="Sunaga Y."/>
            <person name="Tanaka M."/>
            <person name="Yoshino T."/>
            <person name="Taniguchi T."/>
            <person name="Fukuda Y."/>
            <person name="Nemoto M."/>
            <person name="Matsumoto M."/>
            <person name="Wong P.S."/>
            <person name="Aburatani S."/>
            <person name="Fujibuchi W."/>
        </authorList>
    </citation>
    <scope>NUCLEOTIDE SEQUENCE [LARGE SCALE GENOMIC DNA]</scope>
    <source>
        <strain evidence="3 4">JPCC DA0580</strain>
    </source>
</reference>
<sequence>MKNEKRRKDLTMTPSAKKARCWKAKRSLPTIQTNSEMKDDTDSSDQAEKVKKKKDKREKKIKKEKKEKKVKKDKKKEQKRKDRSPENKFPLKRQRYEPESSSTGEASTRNHIQQEETTGDSLAQYNRNNPRPRAESSSLLKPEDKDADRCVTLLLFYQYVEPVWNEEQYQEALRIAETLATRHQLSGRMRVAREGFNCTLTSKHRTEMYDFCQSLRDWNDVFYKTEFKFTHDLPSAQAFPQLKVIPVVELVHYGLEGRKAPPIAQYSGVHLEPTHYHQKLAEPNTVVIDVRNHYEAVIGHFQPPTEADGEDTPPKYIDPKMRKSTEFPAWLDNPETQKELKGKQVLMFCTGGIRCERASALLKYKMATDPVVKDLGIKGVYQLQGGIDKYFKEFPDGGYWKGKNYVFDKRFSHAPLLKEEHVPEAKPDAPISSCEACGKPWDKFRGKQRCYTCGVPSLVCRDCLESKSKPRCDLCVAQNIRSKREWREKEQQEIEEYEKRSKARGVLLAATHKENQNNVTRLFLKNMCRKNMTDAILLDFLPGITHLVWKNRAGEFTGQGWVEMESPEAAAAAVARTGEVILGRALHIKFDPPDGKDVWPPPHSKV</sequence>
<dbReference type="Proteomes" id="UP000198406">
    <property type="component" value="Unassembled WGS sequence"/>
</dbReference>
<dbReference type="SUPFAM" id="SSF57903">
    <property type="entry name" value="FYVE/PHD zinc finger"/>
    <property type="match status" value="1"/>
</dbReference>
<dbReference type="SUPFAM" id="SSF54928">
    <property type="entry name" value="RNA-binding domain, RBD"/>
    <property type="match status" value="1"/>
</dbReference>
<evidence type="ECO:0000313" key="4">
    <source>
        <dbReference type="Proteomes" id="UP000198406"/>
    </source>
</evidence>
<dbReference type="InterPro" id="IPR020936">
    <property type="entry name" value="TrhO"/>
</dbReference>
<feature type="compositionally biased region" description="Basic residues" evidence="1">
    <location>
        <begin position="17"/>
        <end position="26"/>
    </location>
</feature>
<dbReference type="EMBL" id="BDSP01000179">
    <property type="protein sequence ID" value="GAX22185.1"/>
    <property type="molecule type" value="Genomic_DNA"/>
</dbReference>
<dbReference type="InterPro" id="IPR012677">
    <property type="entry name" value="Nucleotide-bd_a/b_plait_sf"/>
</dbReference>
<dbReference type="InterPro" id="IPR001763">
    <property type="entry name" value="Rhodanese-like_dom"/>
</dbReference>
<dbReference type="PANTHER" id="PTHR43268">
    <property type="entry name" value="THIOSULFATE SULFURTRANSFERASE/RHODANESE-LIKE DOMAIN-CONTAINING PROTEIN 2"/>
    <property type="match status" value="1"/>
</dbReference>
<dbReference type="InterPro" id="IPR036873">
    <property type="entry name" value="Rhodanese-like_dom_sf"/>
</dbReference>